<dbReference type="Proteomes" id="UP001596067">
    <property type="component" value="Unassembled WGS sequence"/>
</dbReference>
<dbReference type="PANTHER" id="PTHR14969">
    <property type="entry name" value="SPHINGOSINE-1-PHOSPHATE PHOSPHOHYDROLASE"/>
    <property type="match status" value="1"/>
</dbReference>
<keyword evidence="2" id="KW-1133">Transmembrane helix</keyword>
<feature type="transmembrane region" description="Helical" evidence="2">
    <location>
        <begin position="130"/>
        <end position="153"/>
    </location>
</feature>
<proteinExistence type="predicted"/>
<accession>A0ABW1EYX5</accession>
<reference evidence="5" key="1">
    <citation type="journal article" date="2019" name="Int. J. Syst. Evol. Microbiol.">
        <title>The Global Catalogue of Microorganisms (GCM) 10K type strain sequencing project: providing services to taxonomists for standard genome sequencing and annotation.</title>
        <authorList>
            <consortium name="The Broad Institute Genomics Platform"/>
            <consortium name="The Broad Institute Genome Sequencing Center for Infectious Disease"/>
            <person name="Wu L."/>
            <person name="Ma J."/>
        </authorList>
    </citation>
    <scope>NUCLEOTIDE SEQUENCE [LARGE SCALE GENOMIC DNA]</scope>
    <source>
        <strain evidence="5">CGMCC 4.1469</strain>
    </source>
</reference>
<organism evidence="4 5">
    <name type="scientific">Kitasatospora aburaviensis</name>
    <dbReference type="NCBI Taxonomy" id="67265"/>
    <lineage>
        <taxon>Bacteria</taxon>
        <taxon>Bacillati</taxon>
        <taxon>Actinomycetota</taxon>
        <taxon>Actinomycetes</taxon>
        <taxon>Kitasatosporales</taxon>
        <taxon>Streptomycetaceae</taxon>
        <taxon>Kitasatospora</taxon>
    </lineage>
</organism>
<dbReference type="PANTHER" id="PTHR14969:SF13">
    <property type="entry name" value="AT30094P"/>
    <property type="match status" value="1"/>
</dbReference>
<comment type="caution">
    <text evidence="4">The sequence shown here is derived from an EMBL/GenBank/DDBJ whole genome shotgun (WGS) entry which is preliminary data.</text>
</comment>
<feature type="transmembrane region" description="Helical" evidence="2">
    <location>
        <begin position="54"/>
        <end position="80"/>
    </location>
</feature>
<dbReference type="SMART" id="SM00014">
    <property type="entry name" value="acidPPc"/>
    <property type="match status" value="1"/>
</dbReference>
<dbReference type="InterPro" id="IPR000326">
    <property type="entry name" value="PAP2/HPO"/>
</dbReference>
<evidence type="ECO:0000313" key="4">
    <source>
        <dbReference type="EMBL" id="MFC5887238.1"/>
    </source>
</evidence>
<evidence type="ECO:0000259" key="3">
    <source>
        <dbReference type="SMART" id="SM00014"/>
    </source>
</evidence>
<dbReference type="InterPro" id="IPR036938">
    <property type="entry name" value="PAP2/HPO_sf"/>
</dbReference>
<feature type="compositionally biased region" description="Pro residues" evidence="1">
    <location>
        <begin position="231"/>
        <end position="240"/>
    </location>
</feature>
<evidence type="ECO:0000256" key="1">
    <source>
        <dbReference type="SAM" id="MobiDB-lite"/>
    </source>
</evidence>
<name>A0ABW1EYX5_9ACTN</name>
<feature type="transmembrane region" description="Helical" evidence="2">
    <location>
        <begin position="196"/>
        <end position="213"/>
    </location>
</feature>
<feature type="domain" description="Phosphatidic acid phosphatase type 2/haloperoxidase" evidence="3">
    <location>
        <begin position="97"/>
        <end position="207"/>
    </location>
</feature>
<protein>
    <submittedName>
        <fullName evidence="4">Phosphatase PAP2 family protein</fullName>
    </submittedName>
</protein>
<keyword evidence="2" id="KW-0812">Transmembrane</keyword>
<gene>
    <name evidence="4" type="ORF">ACFP0N_19905</name>
</gene>
<evidence type="ECO:0000313" key="5">
    <source>
        <dbReference type="Proteomes" id="UP001596067"/>
    </source>
</evidence>
<keyword evidence="2" id="KW-0472">Membrane</keyword>
<feature type="region of interest" description="Disordered" evidence="1">
    <location>
        <begin position="221"/>
        <end position="306"/>
    </location>
</feature>
<dbReference type="Gene3D" id="1.20.144.10">
    <property type="entry name" value="Phosphatidic acid phosphatase type 2/haloperoxidase"/>
    <property type="match status" value="1"/>
</dbReference>
<feature type="transmembrane region" description="Helical" evidence="2">
    <location>
        <begin position="92"/>
        <end position="110"/>
    </location>
</feature>
<dbReference type="EMBL" id="JBHSOD010000024">
    <property type="protein sequence ID" value="MFC5887238.1"/>
    <property type="molecule type" value="Genomic_DNA"/>
</dbReference>
<dbReference type="Pfam" id="PF01569">
    <property type="entry name" value="PAP2"/>
    <property type="match status" value="1"/>
</dbReference>
<dbReference type="RefSeq" id="WP_313761559.1">
    <property type="nucleotide sequence ID" value="NZ_BAAAVH010000077.1"/>
</dbReference>
<sequence>MTGRGREWLVVLGTAWLLFAVLAVLLATRSWAPFPFERAAVGWSAADRPAAARSAVVALTALGTGVVPYLMAMTAGVVLVRATPGPRPLRRTVLLLVAPLCWLLAGEYLRRSLMQAFDRPRPPRTDWATTAAGFSFPSGHTFTSAVSAGLLAMAVARTRPTAARAAAAGAALFAVAIGLSRVYLGVHWPLDVLGSWLLAAGWLAIAAAALRLLHRSPPPRLDADPAGTGSPPLPLKPPGPTHWNRGRTARSPRGCGGVRSAVADGWPGSWPPGRIGTASGGSGQPVVSCPGMRPEMRSSCRSGMWL</sequence>
<keyword evidence="5" id="KW-1185">Reference proteome</keyword>
<feature type="transmembrane region" description="Helical" evidence="2">
    <location>
        <begin position="165"/>
        <end position="184"/>
    </location>
</feature>
<evidence type="ECO:0000256" key="2">
    <source>
        <dbReference type="SAM" id="Phobius"/>
    </source>
</evidence>
<dbReference type="SUPFAM" id="SSF48317">
    <property type="entry name" value="Acid phosphatase/Vanadium-dependent haloperoxidase"/>
    <property type="match status" value="1"/>
</dbReference>